<evidence type="ECO:0000313" key="4">
    <source>
        <dbReference type="EMBL" id="RMY54640.1"/>
    </source>
</evidence>
<dbReference type="InterPro" id="IPR015172">
    <property type="entry name" value="MIF4G-like_typ-1"/>
</dbReference>
<reference evidence="4 5" key="1">
    <citation type="journal article" date="2018" name="BMC Genomics">
        <title>Genomic evidence for intraspecific hybridization in a clonal and extremely halotolerant yeast.</title>
        <authorList>
            <person name="Gostincar C."/>
            <person name="Stajich J.E."/>
            <person name="Zupancic J."/>
            <person name="Zalar P."/>
            <person name="Gunde-Cimerman N."/>
        </authorList>
    </citation>
    <scope>NUCLEOTIDE SEQUENCE [LARGE SCALE GENOMIC DNA]</scope>
    <source>
        <strain evidence="4 5">EXF-2682</strain>
    </source>
</reference>
<dbReference type="VEuPathDB" id="FungiDB:BTJ68_04029"/>
<dbReference type="Pfam" id="PF09088">
    <property type="entry name" value="MIF4G_like"/>
    <property type="match status" value="1"/>
</dbReference>
<dbReference type="FunFam" id="1.25.40.180:FF:000035">
    <property type="entry name" value="snRNA cap binding complex subunit (Gcr3)"/>
    <property type="match status" value="1"/>
</dbReference>
<dbReference type="GO" id="GO:0000184">
    <property type="term" value="P:nuclear-transcribed mRNA catabolic process, nonsense-mediated decay"/>
    <property type="evidence" value="ECO:0007669"/>
    <property type="project" value="TreeGrafter"/>
</dbReference>
<dbReference type="Proteomes" id="UP000269276">
    <property type="component" value="Unassembled WGS sequence"/>
</dbReference>
<dbReference type="EMBL" id="QWIP01000781">
    <property type="protein sequence ID" value="RMY54640.1"/>
    <property type="molecule type" value="Genomic_DNA"/>
</dbReference>
<dbReference type="FunFam" id="1.25.40.180:FF:000045">
    <property type="entry name" value="snRNA cap binding complex subunit (Gcr3), putative"/>
    <property type="match status" value="1"/>
</dbReference>
<organism evidence="4 5">
    <name type="scientific">Hortaea werneckii</name>
    <name type="common">Black yeast</name>
    <name type="synonym">Cladosporium werneckii</name>
    <dbReference type="NCBI Taxonomy" id="91943"/>
    <lineage>
        <taxon>Eukaryota</taxon>
        <taxon>Fungi</taxon>
        <taxon>Dikarya</taxon>
        <taxon>Ascomycota</taxon>
        <taxon>Pezizomycotina</taxon>
        <taxon>Dothideomycetes</taxon>
        <taxon>Dothideomycetidae</taxon>
        <taxon>Mycosphaerellales</taxon>
        <taxon>Teratosphaeriaceae</taxon>
        <taxon>Hortaea</taxon>
    </lineage>
</organism>
<dbReference type="GO" id="GO:0003729">
    <property type="term" value="F:mRNA binding"/>
    <property type="evidence" value="ECO:0007669"/>
    <property type="project" value="TreeGrafter"/>
</dbReference>
<evidence type="ECO:0000256" key="1">
    <source>
        <dbReference type="SAM" id="MobiDB-lite"/>
    </source>
</evidence>
<proteinExistence type="predicted"/>
<dbReference type="Gene3D" id="1.25.40.180">
    <property type="match status" value="3"/>
</dbReference>
<accession>A0A3M7CRV1</accession>
<dbReference type="PANTHER" id="PTHR12412">
    <property type="entry name" value="CAP BINDING PROTEIN"/>
    <property type="match status" value="1"/>
</dbReference>
<feature type="region of interest" description="Disordered" evidence="1">
    <location>
        <begin position="67"/>
        <end position="106"/>
    </location>
</feature>
<dbReference type="InterPro" id="IPR027159">
    <property type="entry name" value="CBP80"/>
</dbReference>
<feature type="compositionally biased region" description="Low complexity" evidence="1">
    <location>
        <begin position="876"/>
        <end position="885"/>
    </location>
</feature>
<feature type="domain" description="MIF4G-like type 1" evidence="2">
    <location>
        <begin position="400"/>
        <end position="591"/>
    </location>
</feature>
<dbReference type="SUPFAM" id="SSF48371">
    <property type="entry name" value="ARM repeat"/>
    <property type="match status" value="3"/>
</dbReference>
<dbReference type="GO" id="GO:0005634">
    <property type="term" value="C:nucleus"/>
    <property type="evidence" value="ECO:0007669"/>
    <property type="project" value="TreeGrafter"/>
</dbReference>
<sequence>MSGPPTAEVVNQKRWAGLTFAALYCGQCGFLLRILFPPAQVHRLPKDQRAAIMADFDNRRDYRGGGGGYRGGYNKRKRGREDEDFESARYGGRPRHSEPPPGTRIRKGLLEIGEDPLRLPDDVAKNIAKLAAENWEDEYVRDTFCIVALKLVAEQPFKIPFVAGVVLYANGHNAEVAKEIITRAAPQVQERLDKGEWREFKLMLRFIACMSQLYEEDGVIPVLEELFNRAVDLQTASQDDAIGIELVKIILLTLPYLIASSSGEAVASLQQKASELLEKTEVVASTPHAFEGHVDPYPMSGDSEEKAMTAVSVISMLQRQLQEEASSGWQLKCIPQVYVPKEAPAADGDAEETNGDASKEFGKHSFPVVNVPSAVIEGPRKPFPEIFFSLYADQEIESVPPTSNIASSLLRDAVVDTVNILDFNRIVVAKLLSEIDCFWAPGTFVKRSTAFDKLRSLQAEGKPTWKPEDVVIDSVFSQLFQLPSPEHRLVYYHSLITESCKIAPGAIAPSLGRAIRFLFRNVDSMDMELGYRFMEWFAHHLSNFEFRWKWAEWIPDLDLPDLHPKKAFIIGVLDKEIQLSFAKRVRDTLPQDYHPLIPASKEIESPPFKYAEDSMPFAKEGREVLGLLKKKAPESEIQPVLDVVHSEAVNHGVEPLIATTDVYMTAICSIGSKSLSHALSTIDRCKERLLALGPQSEAARRQIISSVFEFWSEHPGTAVNIVDKLLNYTIVTPMSVILWALQDHMDRGRALAKSETYELISITMNKVTNRVRQVLRERDNFALDFSQRQAIDEALPRERQGMRDLFAAVEDGVAGVAEGAQDEMIERFDGEELEQTMIQGWGQRWAKVWRRKAIVEEGVVGEAAIGPLKEAPAPPEAVAEPVVAPADDDMDRVE</sequence>
<evidence type="ECO:0000313" key="5">
    <source>
        <dbReference type="Proteomes" id="UP000269276"/>
    </source>
</evidence>
<dbReference type="GO" id="GO:0005846">
    <property type="term" value="C:nuclear cap binding complex"/>
    <property type="evidence" value="ECO:0007669"/>
    <property type="project" value="InterPro"/>
</dbReference>
<gene>
    <name evidence="4" type="ORF">D0863_13565</name>
</gene>
<feature type="domain" description="MIF4G-like type 2" evidence="3">
    <location>
        <begin position="608"/>
        <end position="856"/>
    </location>
</feature>
<evidence type="ECO:0008006" key="6">
    <source>
        <dbReference type="Google" id="ProtNLM"/>
    </source>
</evidence>
<evidence type="ECO:0000259" key="2">
    <source>
        <dbReference type="Pfam" id="PF09088"/>
    </source>
</evidence>
<dbReference type="Pfam" id="PF09090">
    <property type="entry name" value="MIF4G_like_2"/>
    <property type="match status" value="1"/>
</dbReference>
<comment type="caution">
    <text evidence="4">The sequence shown here is derived from an EMBL/GenBank/DDBJ whole genome shotgun (WGS) entry which is preliminary data.</text>
</comment>
<name>A0A3M7CRV1_HORWE</name>
<evidence type="ECO:0000259" key="3">
    <source>
        <dbReference type="Pfam" id="PF09090"/>
    </source>
</evidence>
<dbReference type="InterPro" id="IPR016024">
    <property type="entry name" value="ARM-type_fold"/>
</dbReference>
<dbReference type="GO" id="GO:0006406">
    <property type="term" value="P:mRNA export from nucleus"/>
    <property type="evidence" value="ECO:0007669"/>
    <property type="project" value="InterPro"/>
</dbReference>
<dbReference type="PANTHER" id="PTHR12412:SF2">
    <property type="entry name" value="NUCLEAR CAP-BINDING PROTEIN SUBUNIT 1"/>
    <property type="match status" value="1"/>
</dbReference>
<feature type="region of interest" description="Disordered" evidence="1">
    <location>
        <begin position="867"/>
        <end position="894"/>
    </location>
</feature>
<protein>
    <recommendedName>
        <fullName evidence="6">MIF4G domain-containing protein</fullName>
    </recommendedName>
</protein>
<dbReference type="InterPro" id="IPR015174">
    <property type="entry name" value="MIF4G-like_typ-2"/>
</dbReference>
<dbReference type="OrthoDB" id="10252707at2759"/>
<dbReference type="GO" id="GO:0000339">
    <property type="term" value="F:RNA cap binding"/>
    <property type="evidence" value="ECO:0007669"/>
    <property type="project" value="InterPro"/>
</dbReference>
<dbReference type="AlphaFoldDB" id="A0A3M7CRV1"/>